<dbReference type="FunFam" id="3.90.1640.10:FF:000002">
    <property type="entry name" value="Cyclic-di-AMP phosphodiesterase"/>
    <property type="match status" value="1"/>
</dbReference>
<evidence type="ECO:0000256" key="2">
    <source>
        <dbReference type="PIRSR" id="PIRSR026583-50"/>
    </source>
</evidence>
<feature type="binding site" evidence="2">
    <location>
        <position position="418"/>
    </location>
    <ligand>
        <name>Mn(2+)</name>
        <dbReference type="ChEBI" id="CHEBI:29035"/>
        <label>1</label>
    </ligand>
</feature>
<dbReference type="InterPro" id="IPR038763">
    <property type="entry name" value="DHH_sf"/>
</dbReference>
<dbReference type="InterPro" id="IPR051319">
    <property type="entry name" value="Oligoribo/pAp-PDE_c-di-AMP_PDE"/>
</dbReference>
<evidence type="ECO:0000313" key="6">
    <source>
        <dbReference type="EMBL" id="OTO08484.1"/>
    </source>
</evidence>
<comment type="subcellular location">
    <subcellularLocation>
        <location evidence="1">Cell membrane</location>
    </subcellularLocation>
</comment>
<keyword evidence="2" id="KW-0479">Metal-binding</keyword>
<dbReference type="InterPro" id="IPR000160">
    <property type="entry name" value="GGDEF_dom"/>
</dbReference>
<evidence type="ECO:0000256" key="3">
    <source>
        <dbReference type="SAM" id="Phobius"/>
    </source>
</evidence>
<keyword evidence="7" id="KW-1185">Reference proteome</keyword>
<organism evidence="6">
    <name type="scientific">Candidatus Enterococcus mansonii</name>
    <dbReference type="NCBI Taxonomy" id="1834181"/>
    <lineage>
        <taxon>Bacteria</taxon>
        <taxon>Bacillati</taxon>
        <taxon>Bacillota</taxon>
        <taxon>Bacilli</taxon>
        <taxon>Lactobacillales</taxon>
        <taxon>Enterococcaceae</taxon>
        <taxon>Enterococcus</taxon>
    </lineage>
</organism>
<evidence type="ECO:0000313" key="7">
    <source>
        <dbReference type="Proteomes" id="UP000195139"/>
    </source>
</evidence>
<feature type="domain" description="GGDEF" evidence="4">
    <location>
        <begin position="169"/>
        <end position="297"/>
    </location>
</feature>
<dbReference type="EMBL" id="NGLE01000002">
    <property type="protein sequence ID" value="OTO08484.1"/>
    <property type="molecule type" value="Genomic_DNA"/>
</dbReference>
<dbReference type="InterPro" id="IPR003156">
    <property type="entry name" value="DHHA1_dom"/>
</dbReference>
<feature type="binding site" evidence="2">
    <location>
        <position position="347"/>
    </location>
    <ligand>
        <name>Mn(2+)</name>
        <dbReference type="ChEBI" id="CHEBI:29035"/>
        <label>1</label>
    </ligand>
</feature>
<dbReference type="SUPFAM" id="SSF64182">
    <property type="entry name" value="DHH phosphoesterases"/>
    <property type="match status" value="1"/>
</dbReference>
<dbReference type="InterPro" id="IPR001667">
    <property type="entry name" value="DDH_dom"/>
</dbReference>
<protein>
    <recommendedName>
        <fullName evidence="1">Cyclic-di-AMP phosphodiesterase</fullName>
        <ecNumber evidence="1">3.1.4.-</ecNumber>
    </recommendedName>
</protein>
<comment type="function">
    <text evidence="1">Has phosphodiesterase (PDE) activity against cyclic-di-AMP (c-di-AMP).</text>
</comment>
<reference evidence="5 7" key="2">
    <citation type="submission" date="2018-07" db="EMBL/GenBank/DDBJ databases">
        <title>The Genome Sequence of Enterococcus sp. DIV0659b.</title>
        <authorList>
            <consortium name="The Broad Institute Genomics Platform"/>
            <consortium name="The Broad Institute Genomic Center for Infectious Diseases"/>
            <person name="Earl A."/>
            <person name="Manson A."/>
            <person name="Schwartman J."/>
            <person name="Gilmore M."/>
            <person name="Abouelleil A."/>
            <person name="Cao P."/>
            <person name="Chapman S."/>
            <person name="Cusick C."/>
            <person name="Shea T."/>
            <person name="Young S."/>
            <person name="Neafsey D."/>
            <person name="Nusbaum C."/>
            <person name="Birren B."/>
        </authorList>
    </citation>
    <scope>NUCLEOTIDE SEQUENCE [LARGE SCALE GENOMIC DNA]</scope>
    <source>
        <strain evidence="5 7">4G2_DIV0659</strain>
    </source>
</reference>
<dbReference type="Pfam" id="PF01368">
    <property type="entry name" value="DHH"/>
    <property type="match status" value="1"/>
</dbReference>
<gene>
    <name evidence="6" type="ORF">A5880_001484</name>
    <name evidence="5" type="ORF">A5880_001565</name>
</gene>
<dbReference type="Proteomes" id="UP000195139">
    <property type="component" value="Unassembled WGS sequence"/>
</dbReference>
<dbReference type="Pfam" id="PF02272">
    <property type="entry name" value="DHHA1"/>
    <property type="match status" value="1"/>
</dbReference>
<feature type="binding site" evidence="2">
    <location>
        <position position="498"/>
    </location>
    <ligand>
        <name>Mn(2+)</name>
        <dbReference type="ChEBI" id="CHEBI:29035"/>
        <label>2</label>
    </ligand>
</feature>
<dbReference type="PROSITE" id="PS50887">
    <property type="entry name" value="GGDEF"/>
    <property type="match status" value="1"/>
</dbReference>
<dbReference type="GO" id="GO:0003676">
    <property type="term" value="F:nucleic acid binding"/>
    <property type="evidence" value="ECO:0007669"/>
    <property type="project" value="UniProtKB-UniRule"/>
</dbReference>
<name>A0A242CDZ6_9ENTE</name>
<dbReference type="Gene3D" id="3.30.450.20">
    <property type="entry name" value="PAS domain"/>
    <property type="match status" value="1"/>
</dbReference>
<dbReference type="AlphaFoldDB" id="A0A242CDZ6"/>
<feature type="binding site" evidence="2">
    <location>
        <position position="349"/>
    </location>
    <ligand>
        <name>Mn(2+)</name>
        <dbReference type="ChEBI" id="CHEBI:29035"/>
        <label>2</label>
    </ligand>
</feature>
<dbReference type="Gene3D" id="3.90.1640.10">
    <property type="entry name" value="inorganic pyrophosphatase (n-terminal core)"/>
    <property type="match status" value="1"/>
</dbReference>
<dbReference type="EMBL" id="NGLE02000001">
    <property type="protein sequence ID" value="MEI5994007.1"/>
    <property type="molecule type" value="Genomic_DNA"/>
</dbReference>
<accession>A0A242CDZ6</accession>
<evidence type="ECO:0000256" key="1">
    <source>
        <dbReference type="PIRNR" id="PIRNR026583"/>
    </source>
</evidence>
<evidence type="ECO:0000259" key="4">
    <source>
        <dbReference type="PROSITE" id="PS50887"/>
    </source>
</evidence>
<feature type="binding site" evidence="2">
    <location>
        <position position="442"/>
    </location>
    <ligand>
        <name>Mn(2+)</name>
        <dbReference type="ChEBI" id="CHEBI:29035"/>
        <label>2</label>
    </ligand>
</feature>
<sequence length="660" mass="74318">MKEKRMKRILGSVFVLFLLEIILFFFVTNKYISIIGLFILNLILVNRIFYLAKRMEISNEEKIREASTIAEKSLDYAFNEVSVGIINYDFETKEAKWLNPFAESIFRKDGQTLISPELIQTYVSLAEKGKDIFKVGEHVYRFNVDAEQNTITFEDITKESNLYQEKLEMQTAIGIVSVDNYDDITDSMDEKEISYLNSFITTMVSDWMDEYQVFYKRLNAERYFFIAQLEDVKKMMDSKFQILDKIRKESSTREIAITLSMGISYGGDTLSQTGDTAQTNLDTALVRGGDQVVVKEAKDNAKPIFYGGRTASVAKRTRVRSRAMSTAIKGILSESSDVYIMGHRFPDMDAIGSAFGMARLAKFHGKEAWVVLEKQEITSDVERVMAELEKYPELARQIIAPKEAMKRKTDSSLLIMVDYHKPSLSISQELYERFDKVVIIDHHRRGDEFPAKPLLSYIESSASSASELVTELIEYQSNTKQHLDKVEATLLLAGIVIDTKSFSIRTTARTFDVASYLRTCGADSSLVQYLLSSDLTSYLEMNSLIAKSEYVRADTVVVTGSEEKAYDSVTAAKTADTLLSMVGINAAFVITKRTDKKIGISARSNGSINVQLIMENLGGGGHFTNAAVQLSNVTVAEAKEQLLKVIHQNTDVMYDSDSHG</sequence>
<feature type="transmembrane region" description="Helical" evidence="3">
    <location>
        <begin position="32"/>
        <end position="52"/>
    </location>
</feature>
<keyword evidence="2" id="KW-0464">Manganese</keyword>
<evidence type="ECO:0000313" key="5">
    <source>
        <dbReference type="EMBL" id="MEI5994007.1"/>
    </source>
</evidence>
<dbReference type="OrthoDB" id="9759476at2"/>
<comment type="caution">
    <text evidence="6">The sequence shown here is derived from an EMBL/GenBank/DDBJ whole genome shotgun (WGS) entry which is preliminary data.</text>
</comment>
<keyword evidence="3" id="KW-1133">Transmembrane helix</keyword>
<dbReference type="Pfam" id="PF24898">
    <property type="entry name" value="GGDEF_GdpP"/>
    <property type="match status" value="1"/>
</dbReference>
<dbReference type="STRING" id="1834181.A5880_001484"/>
<dbReference type="GO" id="GO:0005886">
    <property type="term" value="C:plasma membrane"/>
    <property type="evidence" value="ECO:0007669"/>
    <property type="project" value="UniProtKB-SubCell"/>
</dbReference>
<proteinExistence type="inferred from homology"/>
<feature type="binding site" evidence="2">
    <location>
        <position position="418"/>
    </location>
    <ligand>
        <name>Mn(2+)</name>
        <dbReference type="ChEBI" id="CHEBI:29035"/>
        <label>2</label>
    </ligand>
</feature>
<dbReference type="InterPro" id="IPR014528">
    <property type="entry name" value="GdpP/PdeA"/>
</dbReference>
<comment type="similarity">
    <text evidence="1">Belongs to the GdpP/PdeA phosphodiesterase family.</text>
</comment>
<dbReference type="Gene3D" id="3.10.310.30">
    <property type="match status" value="1"/>
</dbReference>
<dbReference type="PANTHER" id="PTHR47618:SF2">
    <property type="entry name" value="CYCLIC-DI-AMP PHOSPHODIESTERASE GDPP"/>
    <property type="match status" value="1"/>
</dbReference>
<dbReference type="GO" id="GO:0046872">
    <property type="term" value="F:metal ion binding"/>
    <property type="evidence" value="ECO:0007669"/>
    <property type="project" value="UniProtKB-KW"/>
</dbReference>
<feature type="binding site" evidence="2">
    <location>
        <position position="343"/>
    </location>
    <ligand>
        <name>Mn(2+)</name>
        <dbReference type="ChEBI" id="CHEBI:29035"/>
        <label>1</label>
    </ligand>
</feature>
<reference evidence="6" key="1">
    <citation type="submission" date="2017-05" db="EMBL/GenBank/DDBJ databases">
        <title>The Genome Sequence of Enterococcus sp. 4G2_DIV0659.</title>
        <authorList>
            <consortium name="The Broad Institute Genomics Platform"/>
            <consortium name="The Broad Institute Genomic Center for Infectious Diseases"/>
            <person name="Earl A."/>
            <person name="Manson A."/>
            <person name="Schwartman J."/>
            <person name="Gilmore M."/>
            <person name="Abouelleil A."/>
            <person name="Cao P."/>
            <person name="Chapman S."/>
            <person name="Cusick C."/>
            <person name="Shea T."/>
            <person name="Young S."/>
            <person name="Neafsey D."/>
            <person name="Nusbaum C."/>
            <person name="Birren B."/>
        </authorList>
    </citation>
    <scope>NUCLEOTIDE SEQUENCE [LARGE SCALE GENOMIC DNA]</scope>
    <source>
        <strain evidence="6">4G2_DIV0659</strain>
    </source>
</reference>
<dbReference type="PIRSF" id="PIRSF026583">
    <property type="entry name" value="YybT"/>
    <property type="match status" value="1"/>
</dbReference>
<comment type="cofactor">
    <cofactor evidence="2">
        <name>Mn(2+)</name>
        <dbReference type="ChEBI" id="CHEBI:29035"/>
    </cofactor>
    <text evidence="2">For phosphodiesterase activity, probably binds 2 Mn(2+) per subunit.</text>
</comment>
<keyword evidence="3" id="KW-0812">Transmembrane</keyword>
<keyword evidence="1 3" id="KW-0472">Membrane</keyword>
<dbReference type="PANTHER" id="PTHR47618">
    <property type="entry name" value="BIFUNCTIONAL OLIGORIBONUCLEASE AND PAP PHOSPHATASE NRNA"/>
    <property type="match status" value="1"/>
</dbReference>
<dbReference type="RefSeq" id="WP_086330429.1">
    <property type="nucleotide sequence ID" value="NZ_NGLE02000001.1"/>
</dbReference>
<comment type="catalytic activity">
    <reaction evidence="1">
        <text>3',3'-c-di-AMP + H2O = 5'-O-phosphonoadenylyl-(3'-&gt;5')-adenosine + H(+)</text>
        <dbReference type="Rhea" id="RHEA:54420"/>
        <dbReference type="ChEBI" id="CHEBI:15377"/>
        <dbReference type="ChEBI" id="CHEBI:15378"/>
        <dbReference type="ChEBI" id="CHEBI:71500"/>
        <dbReference type="ChEBI" id="CHEBI:138171"/>
    </reaction>
</comment>
<keyword evidence="1" id="KW-0378">Hydrolase</keyword>
<dbReference type="GO" id="GO:0016787">
    <property type="term" value="F:hydrolase activity"/>
    <property type="evidence" value="ECO:0007669"/>
    <property type="project" value="UniProtKB-UniRule"/>
</dbReference>
<keyword evidence="1" id="KW-1003">Cell membrane</keyword>
<dbReference type="EC" id="3.1.4.-" evidence="1"/>